<dbReference type="RefSeq" id="WP_059753355.1">
    <property type="nucleotide sequence ID" value="NZ_LDUG01000018.1"/>
</dbReference>
<dbReference type="EMBL" id="LDUG01000018">
    <property type="protein sequence ID" value="KVW97007.1"/>
    <property type="molecule type" value="Genomic_DNA"/>
</dbReference>
<sequence>MFNMIVKYNAWADGRDTISAGRVFEHTEDHLVAQFKPNGQLDFQSLVALPTLFVQESSGQGNEVARVGTIARIRQSGSNVTLDYVYDLGIPGIPNRVLQALAGDLDIDDFQFSRTHWSVKDTDLFRVLLRGAQPKRQKPTVFTLPDHENIEPTLVSAMMPFQPGFDRVYEALQGVAGAAGLRCRRADDIWENPAVMQDVVSLIDRSRVVIADCTGRNPNVFYEIGIAHTLGREVILISQNESDIPFDLRHLRYVQYLNNGEGLAALADRLRPRLADLA</sequence>
<name>A0A125BCY8_THIDE</name>
<comment type="caution">
    <text evidence="1">The sequence shown here is derived from an EMBL/GenBank/DDBJ whole genome shotgun (WGS) entry which is preliminary data.</text>
</comment>
<dbReference type="OrthoDB" id="9816036at2"/>
<evidence type="ECO:0008006" key="3">
    <source>
        <dbReference type="Google" id="ProtNLM"/>
    </source>
</evidence>
<protein>
    <recommendedName>
        <fullName evidence="3">Nucleoside 2-deoxyribosyltransferase</fullName>
    </recommendedName>
</protein>
<evidence type="ECO:0000313" key="2">
    <source>
        <dbReference type="Proteomes" id="UP000064243"/>
    </source>
</evidence>
<accession>A0A125BCY8</accession>
<evidence type="ECO:0000313" key="1">
    <source>
        <dbReference type="EMBL" id="KVW97007.1"/>
    </source>
</evidence>
<keyword evidence="2" id="KW-1185">Reference proteome</keyword>
<gene>
    <name evidence="1" type="ORF">ABW22_06240</name>
</gene>
<dbReference type="PATRIC" id="fig|36861.3.peg.713"/>
<dbReference type="AlphaFoldDB" id="A0A125BCY8"/>
<organism evidence="1 2">
    <name type="scientific">Thiobacillus denitrificans</name>
    <dbReference type="NCBI Taxonomy" id="36861"/>
    <lineage>
        <taxon>Bacteria</taxon>
        <taxon>Pseudomonadati</taxon>
        <taxon>Pseudomonadota</taxon>
        <taxon>Betaproteobacteria</taxon>
        <taxon>Nitrosomonadales</taxon>
        <taxon>Thiobacillaceae</taxon>
        <taxon>Thiobacillus</taxon>
    </lineage>
</organism>
<reference evidence="1 2" key="1">
    <citation type="journal article" date="2015" name="Appl. Environ. Microbiol.">
        <title>Aerobic and Anaerobic Thiosulfate Oxidation by a Cold-Adapted, Subglacial Chemoautotroph.</title>
        <authorList>
            <person name="Harrold Z.R."/>
            <person name="Skidmore M.L."/>
            <person name="Hamilton T.L."/>
            <person name="Desch L."/>
            <person name="Amada K."/>
            <person name="van Gelder W."/>
            <person name="Glover K."/>
            <person name="Roden E.E."/>
            <person name="Boyd E.S."/>
        </authorList>
    </citation>
    <scope>NUCLEOTIDE SEQUENCE [LARGE SCALE GENOMIC DNA]</scope>
    <source>
        <strain evidence="1 2">RG</strain>
    </source>
</reference>
<dbReference type="SUPFAM" id="SSF52309">
    <property type="entry name" value="N-(deoxy)ribosyltransferase-like"/>
    <property type="match status" value="1"/>
</dbReference>
<dbReference type="Proteomes" id="UP000064243">
    <property type="component" value="Unassembled WGS sequence"/>
</dbReference>
<dbReference type="Gene3D" id="3.40.50.450">
    <property type="match status" value="1"/>
</dbReference>
<proteinExistence type="predicted"/>